<organism evidence="8 9">
    <name type="scientific">Mycena citricolor</name>
    <dbReference type="NCBI Taxonomy" id="2018698"/>
    <lineage>
        <taxon>Eukaryota</taxon>
        <taxon>Fungi</taxon>
        <taxon>Dikarya</taxon>
        <taxon>Basidiomycota</taxon>
        <taxon>Agaricomycotina</taxon>
        <taxon>Agaricomycetes</taxon>
        <taxon>Agaricomycetidae</taxon>
        <taxon>Agaricales</taxon>
        <taxon>Marasmiineae</taxon>
        <taxon>Mycenaceae</taxon>
        <taxon>Mycena</taxon>
    </lineage>
</organism>
<evidence type="ECO:0008006" key="10">
    <source>
        <dbReference type="Google" id="ProtNLM"/>
    </source>
</evidence>
<feature type="compositionally biased region" description="Basic residues" evidence="6">
    <location>
        <begin position="407"/>
        <end position="419"/>
    </location>
</feature>
<keyword evidence="9" id="KW-1185">Reference proteome</keyword>
<evidence type="ECO:0000256" key="2">
    <source>
        <dbReference type="ARBA" id="ARBA00022448"/>
    </source>
</evidence>
<feature type="compositionally biased region" description="Basic and acidic residues" evidence="6">
    <location>
        <begin position="420"/>
        <end position="429"/>
    </location>
</feature>
<dbReference type="AlphaFoldDB" id="A0AAD2H6X5"/>
<feature type="region of interest" description="Disordered" evidence="6">
    <location>
        <begin position="401"/>
        <end position="456"/>
    </location>
</feature>
<name>A0AAD2H6X5_9AGAR</name>
<comment type="caution">
    <text evidence="8">The sequence shown here is derived from an EMBL/GenBank/DDBJ whole genome shotgun (WGS) entry which is preliminary data.</text>
</comment>
<evidence type="ECO:0000256" key="4">
    <source>
        <dbReference type="ARBA" id="ARBA00022989"/>
    </source>
</evidence>
<feature type="region of interest" description="Disordered" evidence="6">
    <location>
        <begin position="883"/>
        <end position="905"/>
    </location>
</feature>
<dbReference type="InterPro" id="IPR036397">
    <property type="entry name" value="RNaseH_sf"/>
</dbReference>
<accession>A0AAD2H6X5</accession>
<evidence type="ECO:0000313" key="9">
    <source>
        <dbReference type="Proteomes" id="UP001295794"/>
    </source>
</evidence>
<dbReference type="GO" id="GO:0022857">
    <property type="term" value="F:transmembrane transporter activity"/>
    <property type="evidence" value="ECO:0007669"/>
    <property type="project" value="TreeGrafter"/>
</dbReference>
<keyword evidence="3 7" id="KW-0812">Transmembrane</keyword>
<dbReference type="GO" id="GO:0003676">
    <property type="term" value="F:nucleic acid binding"/>
    <property type="evidence" value="ECO:0007669"/>
    <property type="project" value="InterPro"/>
</dbReference>
<evidence type="ECO:0000256" key="3">
    <source>
        <dbReference type="ARBA" id="ARBA00022692"/>
    </source>
</evidence>
<evidence type="ECO:0000256" key="6">
    <source>
        <dbReference type="SAM" id="MobiDB-lite"/>
    </source>
</evidence>
<feature type="transmembrane region" description="Helical" evidence="7">
    <location>
        <begin position="216"/>
        <end position="237"/>
    </location>
</feature>
<gene>
    <name evidence="8" type="ORF">MYCIT1_LOCUS14042</name>
</gene>
<dbReference type="EMBL" id="CAVNYO010000158">
    <property type="protein sequence ID" value="CAK5269940.1"/>
    <property type="molecule type" value="Genomic_DNA"/>
</dbReference>
<dbReference type="Proteomes" id="UP001295794">
    <property type="component" value="Unassembled WGS sequence"/>
</dbReference>
<evidence type="ECO:0000313" key="8">
    <source>
        <dbReference type="EMBL" id="CAK5269940.1"/>
    </source>
</evidence>
<dbReference type="PANTHER" id="PTHR43791">
    <property type="entry name" value="PERMEASE-RELATED"/>
    <property type="match status" value="1"/>
</dbReference>
<dbReference type="Gene3D" id="1.20.1250.20">
    <property type="entry name" value="MFS general substrate transporter like domains"/>
    <property type="match status" value="1"/>
</dbReference>
<comment type="subcellular location">
    <subcellularLocation>
        <location evidence="1">Membrane</location>
        <topology evidence="1">Multi-pass membrane protein</topology>
    </subcellularLocation>
</comment>
<reference evidence="8" key="1">
    <citation type="submission" date="2023-11" db="EMBL/GenBank/DDBJ databases">
        <authorList>
            <person name="De Vega J J."/>
            <person name="De Vega J J."/>
        </authorList>
    </citation>
    <scope>NUCLEOTIDE SEQUENCE</scope>
</reference>
<protein>
    <recommendedName>
        <fullName evidence="10">DDE family endonuclease</fullName>
    </recommendedName>
</protein>
<proteinExistence type="predicted"/>
<keyword evidence="5 7" id="KW-0472">Membrane</keyword>
<dbReference type="SUPFAM" id="SSF103473">
    <property type="entry name" value="MFS general substrate transporter"/>
    <property type="match status" value="1"/>
</dbReference>
<dbReference type="Gene3D" id="3.30.420.10">
    <property type="entry name" value="Ribonuclease H-like superfamily/Ribonuclease H"/>
    <property type="match status" value="1"/>
</dbReference>
<dbReference type="InterPro" id="IPR036259">
    <property type="entry name" value="MFS_trans_sf"/>
</dbReference>
<dbReference type="GO" id="GO:0016020">
    <property type="term" value="C:membrane"/>
    <property type="evidence" value="ECO:0007669"/>
    <property type="project" value="UniProtKB-SubCell"/>
</dbReference>
<evidence type="ECO:0000256" key="1">
    <source>
        <dbReference type="ARBA" id="ARBA00004141"/>
    </source>
</evidence>
<evidence type="ECO:0000256" key="7">
    <source>
        <dbReference type="SAM" id="Phobius"/>
    </source>
</evidence>
<keyword evidence="2" id="KW-0813">Transport</keyword>
<sequence>MESFRPISLARVHTLGLVPTLLSCARSFCFTVSRMPDSESFPPMDFAEDAMERAAAERHLVRKLDLRLLPTVFILFILNFIDRTSITTARLKGIQVDLHLSDFQYDFVLAIFYATYAPAQVPSNMVRDARSRFVSARPNWDKILNKIASLIPGKRTQSLSGMIACRLFLGIPEARRFSIFLSFRMTQSFRQAAFYPGTVYLLSCWYTKKELALRSAILYLGIILANGFGSFISAGIFSGMEGVRGIRAWQTGAFKVILHRGTFSFNTFRRTQARQILMCPIQGSVTILFGILMMFILPDFPRNTRWLSLTERKLAQARITEDAGELDADRDTDTKCFGPHLDSERRRSTARVHTLSQIIWRRTGIDDNCRKRAAAVGIVSATNNLGNWTAHLFKNLGKRDYEQVSPKKSRKQRSPRKRFKENVPEREESKEEDFDTSSVNSDAFTDPFHVSDATSDQDRVSDIDVFPSSDASIGPFLVEFRVEGVTEWPTTSETRKSVWKLPEPPKPRPCPKSTAEEIDDEDILLPRQRASSHLHQAPNLGEAEMALDAASNYLRGELRGTDLFGRNGLGYKKREISDFTRNRLTGIQSMLSFYTRPELTDTYGRWGASARFASAGLNRGAHCSRVLAALARQYILNQKVLDVNPYGDWTESMLADEDLANDMRLYLQSLGKDITAEKLRAWLNDPLVQSEHDINKSVSLTTAREYLNELGYRYTEPKKGQYVDGHERADVVYYRDYVYLPRLFDLQKRVLVFDNDGNPVVNHTTWPGRRVIIWYHDESIFYAHDRKHRAWYHKDSPAKPYRKGEGCSFMVADYFSPDFGWLCDPADKSRNARRCMHPGKNRDGYFTSDEVLEQASAACDLVDKVWPDYNHVFVYDNATTHKKRPEGSLSARNMPKGPSGTRSGKEDANFLVEVNKRDETGKPVYDARGNLVKQRIKMTGAHFDGRAQDLYFPDDHPKHPGKFKGMKKILQERGMHAEAALLLQCEGFKCVDQSDTSKCCCRRVIYNLPDFASVKTILEMECEKKGVEVLFLPKFHCELNPIEMIWGYAKRLYRSKPESSREDQLEKNTMEALDDVPLLFMRRFANRCHRFGDAYLNHKLTGPQIAWASKKYSGHRTFPASILAELDKAGIH</sequence>
<dbReference type="PANTHER" id="PTHR43791:SF36">
    <property type="entry name" value="TRANSPORTER, PUTATIVE (AFU_ORTHOLOGUE AFUA_6G08340)-RELATED"/>
    <property type="match status" value="1"/>
</dbReference>
<evidence type="ECO:0000256" key="5">
    <source>
        <dbReference type="ARBA" id="ARBA00023136"/>
    </source>
</evidence>
<dbReference type="PROSITE" id="PS51257">
    <property type="entry name" value="PROKAR_LIPOPROTEIN"/>
    <property type="match status" value="1"/>
</dbReference>
<feature type="region of interest" description="Disordered" evidence="6">
    <location>
        <begin position="496"/>
        <end position="515"/>
    </location>
</feature>
<feature type="transmembrane region" description="Helical" evidence="7">
    <location>
        <begin position="276"/>
        <end position="297"/>
    </location>
</feature>
<keyword evidence="4 7" id="KW-1133">Transmembrane helix</keyword>